<proteinExistence type="inferred from homology"/>
<dbReference type="EMBL" id="CP138580">
    <property type="protein sequence ID" value="WPG98017.1"/>
    <property type="molecule type" value="Genomic_DNA"/>
</dbReference>
<feature type="region of interest" description="Disordered" evidence="8">
    <location>
        <begin position="212"/>
        <end position="339"/>
    </location>
</feature>
<organism evidence="9 10">
    <name type="scientific">Acrodontium crateriforme</name>
    <dbReference type="NCBI Taxonomy" id="150365"/>
    <lineage>
        <taxon>Eukaryota</taxon>
        <taxon>Fungi</taxon>
        <taxon>Dikarya</taxon>
        <taxon>Ascomycota</taxon>
        <taxon>Pezizomycotina</taxon>
        <taxon>Dothideomycetes</taxon>
        <taxon>Dothideomycetidae</taxon>
        <taxon>Mycosphaerellales</taxon>
        <taxon>Teratosphaeriaceae</taxon>
        <taxon>Acrodontium</taxon>
    </lineage>
</organism>
<protein>
    <recommendedName>
        <fullName evidence="11">CT20-domain-containing protein</fullName>
    </recommendedName>
</protein>
<comment type="subcellular location">
    <subcellularLocation>
        <location evidence="1">Nucleus</location>
    </subcellularLocation>
</comment>
<dbReference type="GO" id="GO:0005634">
    <property type="term" value="C:nucleus"/>
    <property type="evidence" value="ECO:0007669"/>
    <property type="project" value="UniProtKB-SubCell"/>
</dbReference>
<evidence type="ECO:0000256" key="8">
    <source>
        <dbReference type="SAM" id="MobiDB-lite"/>
    </source>
</evidence>
<keyword evidence="3" id="KW-0156">Chromatin regulator</keyword>
<evidence type="ECO:0008006" key="11">
    <source>
        <dbReference type="Google" id="ProtNLM"/>
    </source>
</evidence>
<dbReference type="GO" id="GO:0035267">
    <property type="term" value="C:NuA4 histone acetyltransferase complex"/>
    <property type="evidence" value="ECO:0007669"/>
    <property type="project" value="TreeGrafter"/>
</dbReference>
<dbReference type="GO" id="GO:0006357">
    <property type="term" value="P:regulation of transcription by RNA polymerase II"/>
    <property type="evidence" value="ECO:0007669"/>
    <property type="project" value="TreeGrafter"/>
</dbReference>
<keyword evidence="5" id="KW-0804">Transcription</keyword>
<evidence type="ECO:0000313" key="9">
    <source>
        <dbReference type="EMBL" id="WPG98017.1"/>
    </source>
</evidence>
<dbReference type="Pfam" id="PF07904">
    <property type="entry name" value="Eaf7"/>
    <property type="match status" value="1"/>
</dbReference>
<dbReference type="Proteomes" id="UP001303373">
    <property type="component" value="Chromosome 1"/>
</dbReference>
<comment type="function">
    <text evidence="7">Component of the NuA4 histone acetyltransferase complex which is involved in transcriptional activation of selected genes principally by acetylation of nucleosomal histone H4 and H2A. The NuA4 complex is also involved in DNA repair.</text>
</comment>
<reference evidence="9 10" key="1">
    <citation type="submission" date="2023-11" db="EMBL/GenBank/DDBJ databases">
        <title>An acidophilic fungus is an integral part of prey digestion in a carnivorous sundew plant.</title>
        <authorList>
            <person name="Tsai I.J."/>
        </authorList>
    </citation>
    <scope>NUCLEOTIDE SEQUENCE [LARGE SCALE GENOMIC DNA]</scope>
    <source>
        <strain evidence="9">169a</strain>
    </source>
</reference>
<accession>A0AAQ3R9H3</accession>
<name>A0AAQ3R9H3_9PEZI</name>
<evidence type="ECO:0000256" key="7">
    <source>
        <dbReference type="ARBA" id="ARBA00025178"/>
    </source>
</evidence>
<feature type="compositionally biased region" description="Low complexity" evidence="8">
    <location>
        <begin position="309"/>
        <end position="323"/>
    </location>
</feature>
<dbReference type="GO" id="GO:0006325">
    <property type="term" value="P:chromatin organization"/>
    <property type="evidence" value="ECO:0007669"/>
    <property type="project" value="UniProtKB-KW"/>
</dbReference>
<dbReference type="InterPro" id="IPR012423">
    <property type="entry name" value="Eaf7/MRGBP"/>
</dbReference>
<gene>
    <name evidence="9" type="ORF">R9X50_00080100</name>
</gene>
<dbReference type="PANTHER" id="PTHR13581:SF5">
    <property type="entry name" value="MRG_MORF4L-BINDING PROTEIN"/>
    <property type="match status" value="1"/>
</dbReference>
<dbReference type="AlphaFoldDB" id="A0AAQ3R9H3"/>
<evidence type="ECO:0000313" key="10">
    <source>
        <dbReference type="Proteomes" id="UP001303373"/>
    </source>
</evidence>
<keyword evidence="4" id="KW-0805">Transcription regulation</keyword>
<feature type="region of interest" description="Disordered" evidence="8">
    <location>
        <begin position="1"/>
        <end position="46"/>
    </location>
</feature>
<evidence type="ECO:0000256" key="3">
    <source>
        <dbReference type="ARBA" id="ARBA00022853"/>
    </source>
</evidence>
<dbReference type="PANTHER" id="PTHR13581">
    <property type="entry name" value="MRG-BINDING PROTEIN"/>
    <property type="match status" value="1"/>
</dbReference>
<feature type="compositionally biased region" description="Acidic residues" evidence="8">
    <location>
        <begin position="262"/>
        <end position="308"/>
    </location>
</feature>
<feature type="compositionally biased region" description="Acidic residues" evidence="8">
    <location>
        <begin position="124"/>
        <end position="150"/>
    </location>
</feature>
<evidence type="ECO:0000256" key="1">
    <source>
        <dbReference type="ARBA" id="ARBA00004123"/>
    </source>
</evidence>
<evidence type="ECO:0000256" key="4">
    <source>
        <dbReference type="ARBA" id="ARBA00023015"/>
    </source>
</evidence>
<keyword evidence="6" id="KW-0539">Nucleus</keyword>
<evidence type="ECO:0000256" key="6">
    <source>
        <dbReference type="ARBA" id="ARBA00023242"/>
    </source>
</evidence>
<evidence type="ECO:0000256" key="2">
    <source>
        <dbReference type="ARBA" id="ARBA00007117"/>
    </source>
</evidence>
<comment type="similarity">
    <text evidence="2">Belongs to the EAF7 family.</text>
</comment>
<sequence>MPPRKRARVSRAASPTSQTSPNPSSPPRKSSRDGPLSPAHDDINDPWTDDEEAALFKAIIHHKPTGIHKHFRLLSVYQYLIESGHIDARNAHTRPSGIWHKLGTLYDLEVLDERENARQLADLDFPDDEDENGEKDGSDDDVHEEEDDVYSEAANKIPNRDFVLPDIDFGELKWRARLPSDRGESPPALAHLNLADVPPVRFTPSFSVEPEVIPTRRAGKKAAAVIQKERGQKGRTPVANSRPRAGSRRKSARTAGTSMAGEDTEDQEGEEEEGDDDNEEEEEEDEEGGDDGGDDEEGDESDNDEGDEGTPARSTRAARTRPSVKASGRTSRSTKGRGK</sequence>
<feature type="region of interest" description="Disordered" evidence="8">
    <location>
        <begin position="120"/>
        <end position="155"/>
    </location>
</feature>
<keyword evidence="10" id="KW-1185">Reference proteome</keyword>
<evidence type="ECO:0000256" key="5">
    <source>
        <dbReference type="ARBA" id="ARBA00023163"/>
    </source>
</evidence>